<feature type="transmembrane region" description="Helical" evidence="6">
    <location>
        <begin position="151"/>
        <end position="172"/>
    </location>
</feature>
<gene>
    <name evidence="7" type="ORF">RsS93_02400</name>
</gene>
<name>A0ABQ0YWG9_9HYPH</name>
<evidence type="ECO:0000256" key="5">
    <source>
        <dbReference type="ARBA" id="ARBA00023136"/>
    </source>
</evidence>
<sequence>MHLTTLLAFAAVSFIGIATPGPTVLLALTNGSRFGVRRALPGMIGAVLSDAVLISAVAIGLGALLAASEFWFSALKWVGAAYLAFLGIMMLRSKGSIDGALQASAGQTKGTAFSIGLKSFMVAVTNPKGYLFFSAFLPQFIDPSAPQMQQYIVLGAIFAALDFMIMFGYAVFGSQAVRVLKSEGAKWLERACGGALLALAGSLALYRRAVN</sequence>
<dbReference type="InterPro" id="IPR001123">
    <property type="entry name" value="LeuE-type"/>
</dbReference>
<evidence type="ECO:0000313" key="7">
    <source>
        <dbReference type="EMBL" id="GES47626.1"/>
    </source>
</evidence>
<dbReference type="Proteomes" id="UP000390335">
    <property type="component" value="Unassembled WGS sequence"/>
</dbReference>
<feature type="transmembrane region" description="Helical" evidence="6">
    <location>
        <begin position="70"/>
        <end position="91"/>
    </location>
</feature>
<accession>A0ABQ0YWG9</accession>
<feature type="transmembrane region" description="Helical" evidence="6">
    <location>
        <begin position="187"/>
        <end position="206"/>
    </location>
</feature>
<dbReference type="Pfam" id="PF01810">
    <property type="entry name" value="LysE"/>
    <property type="match status" value="1"/>
</dbReference>
<reference evidence="7 8" key="1">
    <citation type="journal article" date="2020" name="Genome Biol. Evol.">
        <title>Rhizobium dioscoreae sp. nov., a plant growth-promoting bacterium isolated from yam (Dioscorea species).</title>
        <authorList>
            <person name="Ouyabe M."/>
            <person name="Tanaka N."/>
            <person name="Shiwa Y."/>
            <person name="Fujita N."/>
            <person name="Kikuno H."/>
            <person name="Babil P."/>
            <person name="Shiwachi H."/>
        </authorList>
    </citation>
    <scope>NUCLEOTIDE SEQUENCE [LARGE SCALE GENOMIC DNA]</scope>
    <source>
        <strain evidence="7 8">S-93</strain>
    </source>
</reference>
<keyword evidence="5 6" id="KW-0472">Membrane</keyword>
<evidence type="ECO:0000256" key="1">
    <source>
        <dbReference type="ARBA" id="ARBA00004651"/>
    </source>
</evidence>
<evidence type="ECO:0000256" key="3">
    <source>
        <dbReference type="ARBA" id="ARBA00022692"/>
    </source>
</evidence>
<proteinExistence type="predicted"/>
<feature type="transmembrane region" description="Helical" evidence="6">
    <location>
        <begin position="40"/>
        <end position="64"/>
    </location>
</feature>
<dbReference type="PANTHER" id="PTHR30086:SF20">
    <property type="entry name" value="ARGININE EXPORTER PROTEIN ARGO-RELATED"/>
    <property type="match status" value="1"/>
</dbReference>
<dbReference type="PIRSF" id="PIRSF006324">
    <property type="entry name" value="LeuE"/>
    <property type="match status" value="1"/>
</dbReference>
<dbReference type="PANTHER" id="PTHR30086">
    <property type="entry name" value="ARGININE EXPORTER PROTEIN ARGO"/>
    <property type="match status" value="1"/>
</dbReference>
<evidence type="ECO:0000313" key="8">
    <source>
        <dbReference type="Proteomes" id="UP000390335"/>
    </source>
</evidence>
<keyword evidence="4 6" id="KW-1133">Transmembrane helix</keyword>
<keyword evidence="2" id="KW-1003">Cell membrane</keyword>
<organism evidence="7 8">
    <name type="scientific">Rhizobium dioscoreae</name>
    <dbReference type="NCBI Taxonomy" id="2653122"/>
    <lineage>
        <taxon>Bacteria</taxon>
        <taxon>Pseudomonadati</taxon>
        <taxon>Pseudomonadota</taxon>
        <taxon>Alphaproteobacteria</taxon>
        <taxon>Hyphomicrobiales</taxon>
        <taxon>Rhizobiaceae</taxon>
        <taxon>Rhizobium/Agrobacterium group</taxon>
        <taxon>Rhizobium</taxon>
    </lineage>
</organism>
<comment type="subcellular location">
    <subcellularLocation>
        <location evidence="1">Cell membrane</location>
        <topology evidence="1">Multi-pass membrane protein</topology>
    </subcellularLocation>
</comment>
<evidence type="ECO:0000256" key="6">
    <source>
        <dbReference type="SAM" id="Phobius"/>
    </source>
</evidence>
<protein>
    <submittedName>
        <fullName evidence="7">Amino acid transporter</fullName>
    </submittedName>
</protein>
<evidence type="ECO:0000256" key="4">
    <source>
        <dbReference type="ARBA" id="ARBA00022989"/>
    </source>
</evidence>
<dbReference type="RefSeq" id="WP_113355226.1">
    <property type="nucleotide sequence ID" value="NZ_BLAJ01000001.1"/>
</dbReference>
<comment type="caution">
    <text evidence="7">The sequence shown here is derived from an EMBL/GenBank/DDBJ whole genome shotgun (WGS) entry which is preliminary data.</text>
</comment>
<feature type="transmembrane region" description="Helical" evidence="6">
    <location>
        <begin position="6"/>
        <end position="28"/>
    </location>
</feature>
<keyword evidence="8" id="KW-1185">Reference proteome</keyword>
<dbReference type="EMBL" id="BLAJ01000001">
    <property type="protein sequence ID" value="GES47626.1"/>
    <property type="molecule type" value="Genomic_DNA"/>
</dbReference>
<evidence type="ECO:0000256" key="2">
    <source>
        <dbReference type="ARBA" id="ARBA00022475"/>
    </source>
</evidence>
<keyword evidence="3 6" id="KW-0812">Transmembrane</keyword>